<keyword evidence="3" id="KW-1185">Reference proteome</keyword>
<dbReference type="Proteomes" id="UP000006867">
    <property type="component" value="Chromosome"/>
</dbReference>
<dbReference type="InterPro" id="IPR036249">
    <property type="entry name" value="Thioredoxin-like_sf"/>
</dbReference>
<reference evidence="2 3" key="1">
    <citation type="journal article" date="2011" name="Front. Microbiol.">
        <title>Genomic signatures of strain selection and enhancement in Bacillus atrophaeus var. globigii, a historical biowarfare simulant.</title>
        <authorList>
            <person name="Gibbons H.S."/>
            <person name="Broomall S.M."/>
            <person name="McNew L.A."/>
            <person name="Daligault H."/>
            <person name="Chapman C."/>
            <person name="Bruce D."/>
            <person name="Karavis M."/>
            <person name="Krepps M."/>
            <person name="McGregor P.A."/>
            <person name="Hong C."/>
            <person name="Park K.H."/>
            <person name="Akmal A."/>
            <person name="Feldman A."/>
            <person name="Lin J.S."/>
            <person name="Chang W.E."/>
            <person name="Higgs B.W."/>
            <person name="Demirev P."/>
            <person name="Lindquist J."/>
            <person name="Liem A."/>
            <person name="Fochler E."/>
            <person name="Read T.D."/>
            <person name="Tapia R."/>
            <person name="Johnson S."/>
            <person name="Bishop-Lilly K.A."/>
            <person name="Detter C."/>
            <person name="Han C."/>
            <person name="Sozhamannan S."/>
            <person name="Rosenzweig C.N."/>
            <person name="Skowronski E.W."/>
        </authorList>
    </citation>
    <scope>NUCLEOTIDE SEQUENCE [LARGE SCALE GENOMIC DNA]</scope>
    <source>
        <strain evidence="2 3">1942</strain>
    </source>
</reference>
<protein>
    <submittedName>
        <fullName evidence="2">Thiol-disulfide oxidoreductase with thioredoxin domain</fullName>
    </submittedName>
</protein>
<sequence>MKELQEQELELIKEDVYLLYLYTPFCGTCQLAGKMLSVVEEMLPQVAYYKNNVNYSPTFAKAYKIESVPCFLLFKDGKVVERGYAFHSVSYLYDMIKQKASNTSRL</sequence>
<dbReference type="CDD" id="cd02947">
    <property type="entry name" value="TRX_family"/>
    <property type="match status" value="1"/>
</dbReference>
<evidence type="ECO:0000313" key="2">
    <source>
        <dbReference type="EMBL" id="ADP33783.1"/>
    </source>
</evidence>
<dbReference type="RefSeq" id="WP_003327014.1">
    <property type="nucleotide sequence ID" value="NC_014639.1"/>
</dbReference>
<dbReference type="InterPro" id="IPR013766">
    <property type="entry name" value="Thioredoxin_domain"/>
</dbReference>
<dbReference type="SUPFAM" id="SSF52833">
    <property type="entry name" value="Thioredoxin-like"/>
    <property type="match status" value="1"/>
</dbReference>
<name>A0ABN3ZFZ1_BACA1</name>
<gene>
    <name evidence="2" type="ordered locus">BATR1942_14305</name>
</gene>
<evidence type="ECO:0000313" key="3">
    <source>
        <dbReference type="Proteomes" id="UP000006867"/>
    </source>
</evidence>
<dbReference type="Gene3D" id="3.40.30.10">
    <property type="entry name" value="Glutaredoxin"/>
    <property type="match status" value="1"/>
</dbReference>
<evidence type="ECO:0000259" key="1">
    <source>
        <dbReference type="Pfam" id="PF00085"/>
    </source>
</evidence>
<proteinExistence type="predicted"/>
<dbReference type="PANTHER" id="PTHR45663">
    <property type="entry name" value="GEO12009P1"/>
    <property type="match status" value="1"/>
</dbReference>
<dbReference type="PANTHER" id="PTHR45663:SF41">
    <property type="entry name" value="THIOREDOXIN-LIKE PROTEIN YUSE"/>
    <property type="match status" value="1"/>
</dbReference>
<dbReference type="EMBL" id="CP002207">
    <property type="protein sequence ID" value="ADP33783.1"/>
    <property type="molecule type" value="Genomic_DNA"/>
</dbReference>
<organism evidence="2 3">
    <name type="scientific">Bacillus atrophaeus (strain 1942)</name>
    <dbReference type="NCBI Taxonomy" id="720555"/>
    <lineage>
        <taxon>Bacteria</taxon>
        <taxon>Bacillati</taxon>
        <taxon>Bacillota</taxon>
        <taxon>Bacilli</taxon>
        <taxon>Bacillales</taxon>
        <taxon>Bacillaceae</taxon>
        <taxon>Bacillus</taxon>
    </lineage>
</organism>
<feature type="domain" description="Thioredoxin" evidence="1">
    <location>
        <begin position="11"/>
        <end position="83"/>
    </location>
</feature>
<accession>A0ABN3ZFZ1</accession>
<dbReference type="Pfam" id="PF00085">
    <property type="entry name" value="Thioredoxin"/>
    <property type="match status" value="1"/>
</dbReference>